<organism evidence="12 13">
    <name type="scientific">Cytospora paraplurivora</name>
    <dbReference type="NCBI Taxonomy" id="2898453"/>
    <lineage>
        <taxon>Eukaryota</taxon>
        <taxon>Fungi</taxon>
        <taxon>Dikarya</taxon>
        <taxon>Ascomycota</taxon>
        <taxon>Pezizomycotina</taxon>
        <taxon>Sordariomycetes</taxon>
        <taxon>Sordariomycetidae</taxon>
        <taxon>Diaporthales</taxon>
        <taxon>Cytosporaceae</taxon>
        <taxon>Cytospora</taxon>
    </lineage>
</organism>
<dbReference type="GO" id="GO:0005524">
    <property type="term" value="F:ATP binding"/>
    <property type="evidence" value="ECO:0007669"/>
    <property type="project" value="UniProtKB-KW"/>
</dbReference>
<evidence type="ECO:0008006" key="14">
    <source>
        <dbReference type="Google" id="ProtNLM"/>
    </source>
</evidence>
<dbReference type="PANTHER" id="PTHR24223">
    <property type="entry name" value="ATP-BINDING CASSETTE SUB-FAMILY C"/>
    <property type="match status" value="1"/>
</dbReference>
<evidence type="ECO:0000313" key="12">
    <source>
        <dbReference type="EMBL" id="KAK7745512.1"/>
    </source>
</evidence>
<dbReference type="AlphaFoldDB" id="A0AAN9UF48"/>
<evidence type="ECO:0000256" key="3">
    <source>
        <dbReference type="ARBA" id="ARBA00022692"/>
    </source>
</evidence>
<dbReference type="PROSITE" id="PS50893">
    <property type="entry name" value="ABC_TRANSPORTER_2"/>
    <property type="match status" value="1"/>
</dbReference>
<protein>
    <recommendedName>
        <fullName evidence="14">ABC transporter</fullName>
    </recommendedName>
</protein>
<dbReference type="InterPro" id="IPR044726">
    <property type="entry name" value="ABCC_6TM_D2"/>
</dbReference>
<comment type="caution">
    <text evidence="12">The sequence shown here is derived from an EMBL/GenBank/DDBJ whole genome shotgun (WGS) entry which is preliminary data.</text>
</comment>
<reference evidence="12 13" key="1">
    <citation type="journal article" date="2023" name="PLoS ONE">
        <title>Cytospora paraplurivora sp. nov. isolated from orchards with fruit tree decline syndrome in Ontario, Canada.</title>
        <authorList>
            <person name="Ilyukhin E."/>
            <person name="Nguyen H.D.T."/>
            <person name="Castle A.J."/>
            <person name="Ellouze W."/>
        </authorList>
    </citation>
    <scope>NUCLEOTIDE SEQUENCE [LARGE SCALE GENOMIC DNA]</scope>
    <source>
        <strain evidence="12 13">FDS-564</strain>
    </source>
</reference>
<dbReference type="Pfam" id="PF00005">
    <property type="entry name" value="ABC_tran"/>
    <property type="match status" value="1"/>
</dbReference>
<dbReference type="InterPro" id="IPR003593">
    <property type="entry name" value="AAA+_ATPase"/>
</dbReference>
<keyword evidence="13" id="KW-1185">Reference proteome</keyword>
<dbReference type="Gene3D" id="1.20.1560.10">
    <property type="entry name" value="ABC transporter type 1, transmembrane domain"/>
    <property type="match status" value="1"/>
</dbReference>
<accession>A0AAN9UF48</accession>
<dbReference type="PANTHER" id="PTHR24223:SF404">
    <property type="entry name" value="ABC MULTIDRUG TRANSPORTER (EUROFUNG)-RELATED"/>
    <property type="match status" value="1"/>
</dbReference>
<dbReference type="EMBL" id="JAJSPL020000008">
    <property type="protein sequence ID" value="KAK7745512.1"/>
    <property type="molecule type" value="Genomic_DNA"/>
</dbReference>
<dbReference type="GO" id="GO:0016020">
    <property type="term" value="C:membrane"/>
    <property type="evidence" value="ECO:0007669"/>
    <property type="project" value="UniProtKB-SubCell"/>
</dbReference>
<feature type="transmembrane region" description="Helical" evidence="8">
    <location>
        <begin position="192"/>
        <end position="209"/>
    </location>
</feature>
<gene>
    <name evidence="12" type="ORF">SLS53_003011</name>
</gene>
<evidence type="ECO:0000259" key="11">
    <source>
        <dbReference type="PROSITE" id="PS50929"/>
    </source>
</evidence>
<dbReference type="InterPro" id="IPR027417">
    <property type="entry name" value="P-loop_NTPase"/>
</dbReference>
<dbReference type="InterPro" id="IPR050173">
    <property type="entry name" value="ABC_transporter_C-like"/>
</dbReference>
<dbReference type="SUPFAM" id="SSF90123">
    <property type="entry name" value="ABC transporter transmembrane region"/>
    <property type="match status" value="1"/>
</dbReference>
<feature type="domain" description="ABC transporter" evidence="10">
    <location>
        <begin position="395"/>
        <end position="647"/>
    </location>
</feature>
<dbReference type="Pfam" id="PF00664">
    <property type="entry name" value="ABC_membrane"/>
    <property type="match status" value="1"/>
</dbReference>
<keyword evidence="2" id="KW-0813">Transport</keyword>
<evidence type="ECO:0000256" key="5">
    <source>
        <dbReference type="ARBA" id="ARBA00022840"/>
    </source>
</evidence>
<dbReference type="Gene3D" id="3.40.50.300">
    <property type="entry name" value="P-loop containing nucleotide triphosphate hydrolases"/>
    <property type="match status" value="1"/>
</dbReference>
<proteinExistence type="predicted"/>
<keyword evidence="4" id="KW-0547">Nucleotide-binding</keyword>
<dbReference type="InterPro" id="IPR011527">
    <property type="entry name" value="ABC1_TM_dom"/>
</dbReference>
<evidence type="ECO:0000256" key="6">
    <source>
        <dbReference type="ARBA" id="ARBA00022989"/>
    </source>
</evidence>
<dbReference type="GO" id="GO:0140359">
    <property type="term" value="F:ABC-type transporter activity"/>
    <property type="evidence" value="ECO:0007669"/>
    <property type="project" value="InterPro"/>
</dbReference>
<dbReference type="InterPro" id="IPR003439">
    <property type="entry name" value="ABC_transporter-like_ATP-bd"/>
</dbReference>
<evidence type="ECO:0000256" key="9">
    <source>
        <dbReference type="SAM" id="SignalP"/>
    </source>
</evidence>
<evidence type="ECO:0000256" key="8">
    <source>
        <dbReference type="SAM" id="Phobius"/>
    </source>
</evidence>
<keyword evidence="5" id="KW-0067">ATP-binding</keyword>
<evidence type="ECO:0000259" key="10">
    <source>
        <dbReference type="PROSITE" id="PS50893"/>
    </source>
</evidence>
<keyword evidence="9" id="KW-0732">Signal</keyword>
<feature type="transmembrane region" description="Helical" evidence="8">
    <location>
        <begin position="299"/>
        <end position="321"/>
    </location>
</feature>
<evidence type="ECO:0000313" key="13">
    <source>
        <dbReference type="Proteomes" id="UP001320245"/>
    </source>
</evidence>
<evidence type="ECO:0000256" key="2">
    <source>
        <dbReference type="ARBA" id="ARBA00022448"/>
    </source>
</evidence>
<evidence type="ECO:0000256" key="7">
    <source>
        <dbReference type="ARBA" id="ARBA00023136"/>
    </source>
</evidence>
<evidence type="ECO:0000256" key="4">
    <source>
        <dbReference type="ARBA" id="ARBA00022741"/>
    </source>
</evidence>
<keyword evidence="3 8" id="KW-0812">Transmembrane</keyword>
<feature type="domain" description="ABC transmembrane type-1" evidence="11">
    <location>
        <begin position="88"/>
        <end position="358"/>
    </location>
</feature>
<keyword evidence="6 8" id="KW-1133">Transmembrane helix</keyword>
<dbReference type="FunFam" id="1.20.1560.10:FF:000066">
    <property type="entry name" value="ABC multidrug transporter (Eurofung)"/>
    <property type="match status" value="1"/>
</dbReference>
<keyword evidence="7 8" id="KW-0472">Membrane</keyword>
<sequence length="651" mass="71188">MLPATNLMGLSGSFGLSLAMASVVAKHFGTAQRLWAERVEKRITVTANMLGSIKVVKMLSLTDTMSRIISDLRRIELKGSEKFRKLLVSQILIAIWLEKWTKADERGSNETYGYYLGIYALLVVLANAGVAGECWFFFINIINDTALRLHDDLLRTTLSAPYSFFKDTDVGAVTNRFSQDMDLIDMTLPSQAIQFTTGAASCITLLVILCVLGKYLAATIPVFAAVLFLLQRYYLRTSRQVRLIDIEAKSPLYKIFIETVAGISTIRSYLWDSVWSQEFQDVLNQAQRPYYMLLCIQQWLSIVLDLIVGSLAVITVAVALLPSTEALSAGSLGVALNLILEFNTLLAQTIQSWTKLETSIGAVARVQQFTKHTPLEPDSSADQLTPPAWPQEGTIQFHKVCASYGPGAPPALADFSLEVRGGEKIAVCGPSGSGKSSLVLALLGMVELREGEITFDDVLLSSISGKHARSRINVIPQETFFLPGTIRLNLDPKGQIPDDAVEAAIRKVGLQAKVSAGGGLDMELSAPEWSQGEKQLLSLARALLVPSKILILDEATSGLSKTGSTLCRSAGLLLIVVTSLDEGTESAIQQVIETEFRDQTIISVLHRLKHIEHFDRVAVLKEGRLVECAPPQTLLETESALRALYIAQSIE</sequence>
<dbReference type="PROSITE" id="PS50929">
    <property type="entry name" value="ABC_TM1F"/>
    <property type="match status" value="1"/>
</dbReference>
<name>A0AAN9UF48_9PEZI</name>
<dbReference type="SMART" id="SM00382">
    <property type="entry name" value="AAA"/>
    <property type="match status" value="1"/>
</dbReference>
<dbReference type="SUPFAM" id="SSF52540">
    <property type="entry name" value="P-loop containing nucleoside triphosphate hydrolases"/>
    <property type="match status" value="1"/>
</dbReference>
<feature type="chain" id="PRO_5042872791" description="ABC transporter" evidence="9">
    <location>
        <begin position="26"/>
        <end position="651"/>
    </location>
</feature>
<dbReference type="InterPro" id="IPR036640">
    <property type="entry name" value="ABC1_TM_sf"/>
</dbReference>
<dbReference type="GO" id="GO:0016887">
    <property type="term" value="F:ATP hydrolysis activity"/>
    <property type="evidence" value="ECO:0007669"/>
    <property type="project" value="InterPro"/>
</dbReference>
<feature type="transmembrane region" description="Helical" evidence="8">
    <location>
        <begin position="112"/>
        <end position="138"/>
    </location>
</feature>
<dbReference type="CDD" id="cd18580">
    <property type="entry name" value="ABC_6TM_ABCC_D2"/>
    <property type="match status" value="1"/>
</dbReference>
<feature type="signal peptide" evidence="9">
    <location>
        <begin position="1"/>
        <end position="25"/>
    </location>
</feature>
<dbReference type="Proteomes" id="UP001320245">
    <property type="component" value="Unassembled WGS sequence"/>
</dbReference>
<evidence type="ECO:0000256" key="1">
    <source>
        <dbReference type="ARBA" id="ARBA00004141"/>
    </source>
</evidence>
<comment type="subcellular location">
    <subcellularLocation>
        <location evidence="1">Membrane</location>
        <topology evidence="1">Multi-pass membrane protein</topology>
    </subcellularLocation>
</comment>